<accession>A0A163SG37</accession>
<dbReference type="Proteomes" id="UP000076567">
    <property type="component" value="Unassembled WGS sequence"/>
</dbReference>
<evidence type="ECO:0000313" key="2">
    <source>
        <dbReference type="EMBL" id="KZE68999.1"/>
    </source>
</evidence>
<dbReference type="SUPFAM" id="SSF54909">
    <property type="entry name" value="Dimeric alpha+beta barrel"/>
    <property type="match status" value="1"/>
</dbReference>
<reference evidence="3" key="1">
    <citation type="submission" date="2016-01" db="EMBL/GenBank/DDBJ databases">
        <title>Draft genome of Chromobacterium sp. F49.</title>
        <authorList>
            <person name="Hong K.W."/>
        </authorList>
    </citation>
    <scope>NUCLEOTIDE SEQUENCE [LARGE SCALE GENOMIC DNA]</scope>
    <source>
        <strain evidence="3">P7IIIA</strain>
    </source>
</reference>
<name>A0A163SG37_9BACL</name>
<dbReference type="RefSeq" id="WP_066236346.1">
    <property type="nucleotide sequence ID" value="NZ_LRFC01000001.1"/>
</dbReference>
<dbReference type="Pfam" id="PF03992">
    <property type="entry name" value="ABM"/>
    <property type="match status" value="1"/>
</dbReference>
<dbReference type="PROSITE" id="PS51725">
    <property type="entry name" value="ABM"/>
    <property type="match status" value="1"/>
</dbReference>
<dbReference type="InterPro" id="IPR050744">
    <property type="entry name" value="AI-2_Isomerase_LsrG"/>
</dbReference>
<proteinExistence type="predicted"/>
<dbReference type="AlphaFoldDB" id="A0A163SG37"/>
<dbReference type="InterPro" id="IPR011008">
    <property type="entry name" value="Dimeric_a/b-barrel"/>
</dbReference>
<evidence type="ECO:0000259" key="1">
    <source>
        <dbReference type="PROSITE" id="PS51725"/>
    </source>
</evidence>
<keyword evidence="2" id="KW-0503">Monooxygenase</keyword>
<sequence length="98" mass="10990">MIIIHAGLTVQKEKEAAFLAEVKALVEASRAESGNIQYDLMKDTEKESTFLMVEVWESQEAVQKHNTSEHFVAFGQKAQSFMAAPTDVKIYAGEQVKR</sequence>
<dbReference type="Gene3D" id="3.30.70.100">
    <property type="match status" value="1"/>
</dbReference>
<comment type="caution">
    <text evidence="2">The sequence shown here is derived from an EMBL/GenBank/DDBJ whole genome shotgun (WGS) entry which is preliminary data.</text>
</comment>
<evidence type="ECO:0000313" key="3">
    <source>
        <dbReference type="Proteomes" id="UP000076567"/>
    </source>
</evidence>
<keyword evidence="2" id="KW-0560">Oxidoreductase</keyword>
<protein>
    <submittedName>
        <fullName evidence="2">Monooxygenase</fullName>
    </submittedName>
</protein>
<organism evidence="2 3">
    <name type="scientific">Fictibacillus phosphorivorans</name>
    <dbReference type="NCBI Taxonomy" id="1221500"/>
    <lineage>
        <taxon>Bacteria</taxon>
        <taxon>Bacillati</taxon>
        <taxon>Bacillota</taxon>
        <taxon>Bacilli</taxon>
        <taxon>Bacillales</taxon>
        <taxon>Fictibacillaceae</taxon>
        <taxon>Fictibacillus</taxon>
    </lineage>
</organism>
<dbReference type="GO" id="GO:0004497">
    <property type="term" value="F:monooxygenase activity"/>
    <property type="evidence" value="ECO:0007669"/>
    <property type="project" value="UniProtKB-KW"/>
</dbReference>
<keyword evidence="3" id="KW-1185">Reference proteome</keyword>
<dbReference type="EMBL" id="LRFC01000001">
    <property type="protein sequence ID" value="KZE68999.1"/>
    <property type="molecule type" value="Genomic_DNA"/>
</dbReference>
<dbReference type="PANTHER" id="PTHR33336">
    <property type="entry name" value="QUINOL MONOOXYGENASE YGIN-RELATED"/>
    <property type="match status" value="1"/>
</dbReference>
<dbReference type="InterPro" id="IPR007138">
    <property type="entry name" value="ABM_dom"/>
</dbReference>
<gene>
    <name evidence="2" type="ORF">AWM68_01665</name>
</gene>
<feature type="domain" description="ABM" evidence="1">
    <location>
        <begin position="2"/>
        <end position="91"/>
    </location>
</feature>
<dbReference type="PANTHER" id="PTHR33336:SF3">
    <property type="entry name" value="ABM DOMAIN-CONTAINING PROTEIN"/>
    <property type="match status" value="1"/>
</dbReference>
<dbReference type="OrthoDB" id="287932at2"/>